<dbReference type="PANTHER" id="PTHR37038">
    <property type="entry name" value="TRANSCRIPTIONAL REGULATOR-RELATED"/>
    <property type="match status" value="1"/>
</dbReference>
<evidence type="ECO:0000313" key="2">
    <source>
        <dbReference type="EMBL" id="RXI78560.1"/>
    </source>
</evidence>
<dbReference type="RefSeq" id="WP_129032545.1">
    <property type="nucleotide sequence ID" value="NZ_CP059603.1"/>
</dbReference>
<dbReference type="Pfam" id="PF01381">
    <property type="entry name" value="HTH_3"/>
    <property type="match status" value="1"/>
</dbReference>
<dbReference type="Proteomes" id="UP000290602">
    <property type="component" value="Unassembled WGS sequence"/>
</dbReference>
<gene>
    <name evidence="2" type="ORF">DXH47_06485</name>
</gene>
<name>A0A4V1LFC4_9LACO</name>
<dbReference type="Gene3D" id="1.25.40.10">
    <property type="entry name" value="Tetratricopeptide repeat domain"/>
    <property type="match status" value="1"/>
</dbReference>
<dbReference type="InterPro" id="IPR001387">
    <property type="entry name" value="Cro/C1-type_HTH"/>
</dbReference>
<dbReference type="PANTHER" id="PTHR37038:SF14">
    <property type="entry name" value="TRANSCRIPTIONAL ACTIVATOR"/>
    <property type="match status" value="1"/>
</dbReference>
<dbReference type="GO" id="GO:0003677">
    <property type="term" value="F:DNA binding"/>
    <property type="evidence" value="ECO:0007669"/>
    <property type="project" value="InterPro"/>
</dbReference>
<keyword evidence="3" id="KW-1185">Reference proteome</keyword>
<organism evidence="2 3">
    <name type="scientific">Levilactobacillus suantsaii</name>
    <dbReference type="NCBI Taxonomy" id="2292255"/>
    <lineage>
        <taxon>Bacteria</taxon>
        <taxon>Bacillati</taxon>
        <taxon>Bacillota</taxon>
        <taxon>Bacilli</taxon>
        <taxon>Lactobacillales</taxon>
        <taxon>Lactobacillaceae</taxon>
        <taxon>Levilactobacillus</taxon>
    </lineage>
</organism>
<dbReference type="CDD" id="cd00093">
    <property type="entry name" value="HTH_XRE"/>
    <property type="match status" value="1"/>
</dbReference>
<dbReference type="InterPro" id="IPR053163">
    <property type="entry name" value="HTH-type_regulator_Rgg"/>
</dbReference>
<dbReference type="InterPro" id="IPR010982">
    <property type="entry name" value="Lambda_DNA-bd_dom_sf"/>
</dbReference>
<dbReference type="SMART" id="SM00530">
    <property type="entry name" value="HTH_XRE"/>
    <property type="match status" value="1"/>
</dbReference>
<dbReference type="EMBL" id="QXIL01000010">
    <property type="protein sequence ID" value="RXI78560.1"/>
    <property type="molecule type" value="Genomic_DNA"/>
</dbReference>
<protein>
    <submittedName>
        <fullName evidence="2">Helix-turn-helix domain-containing protein</fullName>
    </submittedName>
</protein>
<dbReference type="OrthoDB" id="1150409at2"/>
<dbReference type="InterPro" id="IPR011990">
    <property type="entry name" value="TPR-like_helical_dom_sf"/>
</dbReference>
<reference evidence="2 3" key="1">
    <citation type="submission" date="2018-08" db="EMBL/GenBank/DDBJ databases">
        <title>Lactobacillus suantsai sp. nov., isolated from traditional fermented suan-tsai in Taiwan.</title>
        <authorList>
            <person name="Huang C.-H."/>
        </authorList>
    </citation>
    <scope>NUCLEOTIDE SEQUENCE [LARGE SCALE GENOMIC DNA]</scope>
    <source>
        <strain evidence="2 3">BCRC 12945</strain>
    </source>
</reference>
<dbReference type="SUPFAM" id="SSF47413">
    <property type="entry name" value="lambda repressor-like DNA-binding domains"/>
    <property type="match status" value="1"/>
</dbReference>
<feature type="region of interest" description="Disordered" evidence="1">
    <location>
        <begin position="291"/>
        <end position="316"/>
    </location>
</feature>
<comment type="caution">
    <text evidence="2">The sequence shown here is derived from an EMBL/GenBank/DDBJ whole genome shotgun (WGS) entry which is preliminary data.</text>
</comment>
<dbReference type="PROSITE" id="PS50943">
    <property type="entry name" value="HTH_CROC1"/>
    <property type="match status" value="1"/>
</dbReference>
<sequence>MDIDVFIDRRKALKLSQVKLCEGICTQATLSKFENNNRIPSLTILSRLCARLGLTVDELYQDQEETASRLAQALDTVEEELMTEDYRRVLRGLAKINVTQLDAIPLKMQFYYLRGIVNTLVNRQPDKVLFDFSRILNDLDERHQTIMTQLAFLGSGILYARRQEHDQAVFYFEKVRHYLRHLEPTVAATRENNYHLRVLTLIYYTAEFYAGDTNYKLSNQLINSGLNMCSDHHVTYYLPRLKFLAAQNALAEHRSQTVVSQLLDEALAFARLNRNEVIEVKVAAMRNQVRQTSTGKATKPLLTPGQEPQMKAQPEK</sequence>
<proteinExistence type="predicted"/>
<accession>A0A4V1LFC4</accession>
<dbReference type="AlphaFoldDB" id="A0A4V1LFC4"/>
<evidence type="ECO:0000313" key="3">
    <source>
        <dbReference type="Proteomes" id="UP000290602"/>
    </source>
</evidence>
<evidence type="ECO:0000256" key="1">
    <source>
        <dbReference type="SAM" id="MobiDB-lite"/>
    </source>
</evidence>